<evidence type="ECO:0000256" key="1">
    <source>
        <dbReference type="ARBA" id="ARBA00010062"/>
    </source>
</evidence>
<dbReference type="Pfam" id="PF13458">
    <property type="entry name" value="Peripla_BP_6"/>
    <property type="match status" value="1"/>
</dbReference>
<evidence type="ECO:0000313" key="5">
    <source>
        <dbReference type="EMBL" id="SDE39795.1"/>
    </source>
</evidence>
<evidence type="ECO:0000256" key="3">
    <source>
        <dbReference type="ARBA" id="ARBA00022970"/>
    </source>
</evidence>
<dbReference type="InterPro" id="IPR006311">
    <property type="entry name" value="TAT_signal"/>
</dbReference>
<dbReference type="RefSeq" id="WP_090665106.1">
    <property type="nucleotide sequence ID" value="NZ_FMZX01000033.1"/>
</dbReference>
<evidence type="ECO:0000256" key="2">
    <source>
        <dbReference type="ARBA" id="ARBA00022729"/>
    </source>
</evidence>
<accession>A0A1G7CMY8</accession>
<dbReference type="Gene3D" id="3.40.50.2300">
    <property type="match status" value="2"/>
</dbReference>
<dbReference type="InterPro" id="IPR028081">
    <property type="entry name" value="Leu-bd"/>
</dbReference>
<protein>
    <submittedName>
        <fullName evidence="5">Amino acid/amide ABC transporter substrate-binding protein, HAAT family (TC 3.A.1.4.-)</fullName>
    </submittedName>
</protein>
<keyword evidence="2" id="KW-0732">Signal</keyword>
<dbReference type="PROSITE" id="PS51318">
    <property type="entry name" value="TAT"/>
    <property type="match status" value="1"/>
</dbReference>
<keyword evidence="3" id="KW-0029">Amino-acid transport</keyword>
<dbReference type="SUPFAM" id="SSF53822">
    <property type="entry name" value="Periplasmic binding protein-like I"/>
    <property type="match status" value="1"/>
</dbReference>
<reference evidence="5 6" key="1">
    <citation type="submission" date="2016-10" db="EMBL/GenBank/DDBJ databases">
        <authorList>
            <person name="de Groot N.N."/>
        </authorList>
    </citation>
    <scope>NUCLEOTIDE SEQUENCE [LARGE SCALE GENOMIC DNA]</scope>
    <source>
        <strain evidence="5 6">CPCC 100156</strain>
    </source>
</reference>
<sequence>MEFRSTSRRALLGTAALAGAAVLPGRPTRAQSDGAAKPKLRLGIITDLSGPYADLSRPAEACARQALEDFGVSGRGWDVDILVADHQNKTDIAAATARRWFDQEGVDALVDVSTSATALAVNGLAREKNKVFLATEPGTSELTGASCSPNTIHWVWDTAMLARSLGSTVLAQGGDSWFFLGADYAFGHQMVRDTTAVVQARGGKIAGSVFHPFPGTSDFSAFLLRAQSSRAKVLSLCNSGADLINTVKQAREFGVNRSMRIVGMITYDTVIHSLGLETAQGMQIAATYYWDLNDRTRAWQARVQPKTPTLYPNMGTAGIYSAVTHYLKTAADMGIAEAKRDGRATIARMKSMPTDDDCFGMGTIREDGRKMHPVYILEAKKPFESKHSWDLLKTVATVSPEDAFRPLNEGGCPLVRG</sequence>
<feature type="domain" description="Leucine-binding protein" evidence="4">
    <location>
        <begin position="40"/>
        <end position="380"/>
    </location>
</feature>
<dbReference type="PANTHER" id="PTHR30483:SF6">
    <property type="entry name" value="PERIPLASMIC BINDING PROTEIN OF ABC TRANSPORTER FOR NATURAL AMINO ACIDS"/>
    <property type="match status" value="1"/>
</dbReference>
<keyword evidence="3" id="KW-0813">Transport</keyword>
<dbReference type="CDD" id="cd06327">
    <property type="entry name" value="PBP1_SBP-like"/>
    <property type="match status" value="1"/>
</dbReference>
<comment type="similarity">
    <text evidence="1">Belongs to the leucine-binding protein family.</text>
</comment>
<dbReference type="InterPro" id="IPR028082">
    <property type="entry name" value="Peripla_BP_I"/>
</dbReference>
<keyword evidence="6" id="KW-1185">Reference proteome</keyword>
<name>A0A1G7CMY8_9PROT</name>
<dbReference type="GO" id="GO:0006865">
    <property type="term" value="P:amino acid transport"/>
    <property type="evidence" value="ECO:0007669"/>
    <property type="project" value="UniProtKB-KW"/>
</dbReference>
<proteinExistence type="inferred from homology"/>
<dbReference type="AlphaFoldDB" id="A0A1G7CMY8"/>
<organism evidence="5 6">
    <name type="scientific">Belnapia rosea</name>
    <dbReference type="NCBI Taxonomy" id="938405"/>
    <lineage>
        <taxon>Bacteria</taxon>
        <taxon>Pseudomonadati</taxon>
        <taxon>Pseudomonadota</taxon>
        <taxon>Alphaproteobacteria</taxon>
        <taxon>Acetobacterales</taxon>
        <taxon>Roseomonadaceae</taxon>
        <taxon>Belnapia</taxon>
    </lineage>
</organism>
<dbReference type="Proteomes" id="UP000198925">
    <property type="component" value="Unassembled WGS sequence"/>
</dbReference>
<dbReference type="PANTHER" id="PTHR30483">
    <property type="entry name" value="LEUCINE-SPECIFIC-BINDING PROTEIN"/>
    <property type="match status" value="1"/>
</dbReference>
<evidence type="ECO:0000259" key="4">
    <source>
        <dbReference type="Pfam" id="PF13458"/>
    </source>
</evidence>
<dbReference type="EMBL" id="FMZX01000033">
    <property type="protein sequence ID" value="SDE39795.1"/>
    <property type="molecule type" value="Genomic_DNA"/>
</dbReference>
<evidence type="ECO:0000313" key="6">
    <source>
        <dbReference type="Proteomes" id="UP000198925"/>
    </source>
</evidence>
<dbReference type="InterPro" id="IPR051010">
    <property type="entry name" value="BCAA_transport"/>
</dbReference>
<gene>
    <name evidence="5" type="ORF">SAMN04487779_10339</name>
</gene>